<organism evidence="3 5">
    <name type="scientific">Phytophthora rubi</name>
    <dbReference type="NCBI Taxonomy" id="129364"/>
    <lineage>
        <taxon>Eukaryota</taxon>
        <taxon>Sar</taxon>
        <taxon>Stramenopiles</taxon>
        <taxon>Oomycota</taxon>
        <taxon>Peronosporomycetes</taxon>
        <taxon>Peronosporales</taxon>
        <taxon>Peronosporaceae</taxon>
        <taxon>Phytophthora</taxon>
    </lineage>
</organism>
<feature type="chain" id="PRO_5036165111" description="Pectate lyase" evidence="1">
    <location>
        <begin position="25"/>
        <end position="72"/>
    </location>
</feature>
<evidence type="ECO:0000256" key="1">
    <source>
        <dbReference type="SAM" id="SignalP"/>
    </source>
</evidence>
<evidence type="ECO:0000313" key="4">
    <source>
        <dbReference type="EMBL" id="KAE9333471.1"/>
    </source>
</evidence>
<evidence type="ECO:0000313" key="6">
    <source>
        <dbReference type="Proteomes" id="UP000434957"/>
    </source>
</evidence>
<dbReference type="EMBL" id="QXFV01000641">
    <property type="protein sequence ID" value="KAE9032124.1"/>
    <property type="molecule type" value="Genomic_DNA"/>
</dbReference>
<evidence type="ECO:0000313" key="2">
    <source>
        <dbReference type="EMBL" id="KAE9017619.1"/>
    </source>
</evidence>
<evidence type="ECO:0000313" key="7">
    <source>
        <dbReference type="Proteomes" id="UP000435112"/>
    </source>
</evidence>
<accession>A0A6A3MHV0</accession>
<dbReference type="Proteomes" id="UP000429607">
    <property type="component" value="Unassembled WGS sequence"/>
</dbReference>
<sequence length="72" mass="7693">MLLKFPASIIVIFIVSPLSVQMFGASFTNSGAFSHCLRCDLPSKQSPAVPVDSSGNYLANYDVTAYSEATCI</sequence>
<dbReference type="EMBL" id="QXFU01000877">
    <property type="protein sequence ID" value="KAE9017619.1"/>
    <property type="molecule type" value="Genomic_DNA"/>
</dbReference>
<keyword evidence="6" id="KW-1185">Reference proteome</keyword>
<dbReference type="Proteomes" id="UP000435112">
    <property type="component" value="Unassembled WGS sequence"/>
</dbReference>
<comment type="caution">
    <text evidence="3">The sequence shown here is derived from an EMBL/GenBank/DDBJ whole genome shotgun (WGS) entry which is preliminary data.</text>
</comment>
<evidence type="ECO:0000313" key="5">
    <source>
        <dbReference type="Proteomes" id="UP000429607"/>
    </source>
</evidence>
<keyword evidence="1" id="KW-0732">Signal</keyword>
<protein>
    <recommendedName>
        <fullName evidence="8">Pectate lyase</fullName>
    </recommendedName>
</protein>
<evidence type="ECO:0000313" key="3">
    <source>
        <dbReference type="EMBL" id="KAE9032124.1"/>
    </source>
</evidence>
<gene>
    <name evidence="3" type="ORF">PR001_g10757</name>
    <name evidence="2" type="ORF">PR002_g13348</name>
    <name evidence="4" type="ORF">PR003_g14006</name>
</gene>
<evidence type="ECO:0008006" key="8">
    <source>
        <dbReference type="Google" id="ProtNLM"/>
    </source>
</evidence>
<reference evidence="5 7" key="1">
    <citation type="submission" date="2018-09" db="EMBL/GenBank/DDBJ databases">
        <title>Genomic investigation of the strawberry pathogen Phytophthora fragariae indicates pathogenicity is determined by transcriptional variation in three key races.</title>
        <authorList>
            <person name="Adams T.M."/>
            <person name="Armitage A.D."/>
            <person name="Sobczyk M.K."/>
            <person name="Bates H.J."/>
            <person name="Dunwell J.M."/>
            <person name="Nellist C.F."/>
            <person name="Harrison R.J."/>
        </authorList>
    </citation>
    <scope>NUCLEOTIDE SEQUENCE [LARGE SCALE GENOMIC DNA]</scope>
    <source>
        <strain evidence="3 5">SCRP249</strain>
        <strain evidence="2 7">SCRP324</strain>
        <strain evidence="4 6">SCRP333</strain>
    </source>
</reference>
<feature type="signal peptide" evidence="1">
    <location>
        <begin position="1"/>
        <end position="24"/>
    </location>
</feature>
<proteinExistence type="predicted"/>
<dbReference type="EMBL" id="QXFT01000907">
    <property type="protein sequence ID" value="KAE9333471.1"/>
    <property type="molecule type" value="Genomic_DNA"/>
</dbReference>
<dbReference type="Proteomes" id="UP000434957">
    <property type="component" value="Unassembled WGS sequence"/>
</dbReference>
<name>A0A6A3MHV0_9STRA</name>
<dbReference type="AlphaFoldDB" id="A0A6A3MHV0"/>